<dbReference type="SUPFAM" id="SSF51366">
    <property type="entry name" value="Ribulose-phoshate binding barrel"/>
    <property type="match status" value="1"/>
</dbReference>
<dbReference type="OrthoDB" id="4461040at2"/>
<dbReference type="KEGG" id="mgo:AFA91_21855"/>
<name>A0A0K0X9I9_MYCGD</name>
<dbReference type="AlphaFoldDB" id="A0A0K0X9I9"/>
<dbReference type="GO" id="GO:0046872">
    <property type="term" value="F:metal ion binding"/>
    <property type="evidence" value="ECO:0007669"/>
    <property type="project" value="UniProtKB-KW"/>
</dbReference>
<proteinExistence type="predicted"/>
<sequence length="211" mass="21969">MIAPWCTGYPGRIFGSVYAAQPPQRTAFARALAAHGLGVHIDVMADGEGLPAGVSLAELHDISSAPGSVDVHLIGSAAFADDVLPDVLRAQPAKVILPWDAFDRARAETIRAAGAQAWIALWREWAPDGAPPPWPAEPDGAVVMLIEPGTRDQCLPDRLNIAAACAAHVPVIVDGGVTEDLAPLCVTAGADMVVGRALLAGPPKQDLTERT</sequence>
<dbReference type="GO" id="GO:0005975">
    <property type="term" value="P:carbohydrate metabolic process"/>
    <property type="evidence" value="ECO:0007669"/>
    <property type="project" value="InterPro"/>
</dbReference>
<evidence type="ECO:0000256" key="1">
    <source>
        <dbReference type="ARBA" id="ARBA00022723"/>
    </source>
</evidence>
<dbReference type="InterPro" id="IPR000056">
    <property type="entry name" value="Ribul_P_3_epim-like"/>
</dbReference>
<keyword evidence="1" id="KW-0479">Metal-binding</keyword>
<dbReference type="InterPro" id="IPR011060">
    <property type="entry name" value="RibuloseP-bd_barrel"/>
</dbReference>
<dbReference type="RefSeq" id="WP_049746547.1">
    <property type="nucleotide sequence ID" value="NZ_CP012150.1"/>
</dbReference>
<keyword evidence="2" id="KW-0413">Isomerase</keyword>
<organism evidence="3 4">
    <name type="scientific">Mycolicibacterium goodii</name>
    <name type="common">Mycobacterium goodii</name>
    <dbReference type="NCBI Taxonomy" id="134601"/>
    <lineage>
        <taxon>Bacteria</taxon>
        <taxon>Bacillati</taxon>
        <taxon>Actinomycetota</taxon>
        <taxon>Actinomycetes</taxon>
        <taxon>Mycobacteriales</taxon>
        <taxon>Mycobacteriaceae</taxon>
        <taxon>Mycolicibacterium</taxon>
    </lineage>
</organism>
<dbReference type="EMBL" id="CP012150">
    <property type="protein sequence ID" value="AKS34099.1"/>
    <property type="molecule type" value="Genomic_DNA"/>
</dbReference>
<reference evidence="3 4" key="1">
    <citation type="submission" date="2015-07" db="EMBL/GenBank/DDBJ databases">
        <title>Complete genome sequence of Mycobacterium goodii X7B, a facultative thermophilic biodesulfurizing bacterium.</title>
        <authorList>
            <person name="Yu B."/>
            <person name="Li F."/>
            <person name="Xu P."/>
        </authorList>
    </citation>
    <scope>NUCLEOTIDE SEQUENCE [LARGE SCALE GENOMIC DNA]</scope>
    <source>
        <strain evidence="3 4">X7B</strain>
    </source>
</reference>
<evidence type="ECO:0000313" key="4">
    <source>
        <dbReference type="Proteomes" id="UP000062255"/>
    </source>
</evidence>
<dbReference type="Pfam" id="PF00834">
    <property type="entry name" value="Ribul_P_3_epim"/>
    <property type="match status" value="1"/>
</dbReference>
<dbReference type="InterPro" id="IPR013785">
    <property type="entry name" value="Aldolase_TIM"/>
</dbReference>
<dbReference type="Proteomes" id="UP000062255">
    <property type="component" value="Chromosome"/>
</dbReference>
<dbReference type="GO" id="GO:0016857">
    <property type="term" value="F:racemase and epimerase activity, acting on carbohydrates and derivatives"/>
    <property type="evidence" value="ECO:0007669"/>
    <property type="project" value="InterPro"/>
</dbReference>
<accession>A0A0K0X9I9</accession>
<dbReference type="Gene3D" id="3.20.20.70">
    <property type="entry name" value="Aldolase class I"/>
    <property type="match status" value="1"/>
</dbReference>
<dbReference type="STRING" id="134601.AFA91_21855"/>
<gene>
    <name evidence="3" type="ORF">AFA91_21855</name>
</gene>
<protein>
    <submittedName>
        <fullName evidence="3">Ribulose-phosphate 3-epimerase</fullName>
    </submittedName>
</protein>
<evidence type="ECO:0000256" key="2">
    <source>
        <dbReference type="ARBA" id="ARBA00023235"/>
    </source>
</evidence>
<evidence type="ECO:0000313" key="3">
    <source>
        <dbReference type="EMBL" id="AKS34099.1"/>
    </source>
</evidence>
<dbReference type="PATRIC" id="fig|134601.6.peg.4512"/>